<dbReference type="InterPro" id="IPR047871">
    <property type="entry name" value="K_chnl_Slo-like"/>
</dbReference>
<keyword evidence="8" id="KW-0406">Ion transport</keyword>
<feature type="non-terminal residue" evidence="12">
    <location>
        <position position="75"/>
    </location>
</feature>
<dbReference type="PANTHER" id="PTHR10027:SF23">
    <property type="entry name" value="POTASSIUM CHANNEL SUBFAMILY U MEMBER 1"/>
    <property type="match status" value="1"/>
</dbReference>
<dbReference type="InterPro" id="IPR003148">
    <property type="entry name" value="RCK_N"/>
</dbReference>
<dbReference type="AlphaFoldDB" id="A0AAD1VWX6"/>
<evidence type="ECO:0000256" key="3">
    <source>
        <dbReference type="ARBA" id="ARBA00022538"/>
    </source>
</evidence>
<sequence length="75" mass="8863">THRSAAQMQFQDHIVVSIFGDINSTLIGLRDFVMPLRTSNLKYKELKPIVFLGELDYLTREWKSIQYFPKLFIFP</sequence>
<evidence type="ECO:0000256" key="4">
    <source>
        <dbReference type="ARBA" id="ARBA00022692"/>
    </source>
</evidence>
<feature type="domain" description="RCK N-terminal" evidence="11">
    <location>
        <begin position="9"/>
        <end position="74"/>
    </location>
</feature>
<evidence type="ECO:0000256" key="8">
    <source>
        <dbReference type="ARBA" id="ARBA00023065"/>
    </source>
</evidence>
<evidence type="ECO:0000256" key="9">
    <source>
        <dbReference type="ARBA" id="ARBA00023136"/>
    </source>
</evidence>
<keyword evidence="10 12" id="KW-0407">Ion channel</keyword>
<evidence type="ECO:0000256" key="6">
    <source>
        <dbReference type="ARBA" id="ARBA00022958"/>
    </source>
</evidence>
<evidence type="ECO:0000313" key="13">
    <source>
        <dbReference type="Proteomes" id="UP001295444"/>
    </source>
</evidence>
<evidence type="ECO:0000313" key="12">
    <source>
        <dbReference type="EMBL" id="CAH2274642.1"/>
    </source>
</evidence>
<evidence type="ECO:0000259" key="11">
    <source>
        <dbReference type="Pfam" id="PF22614"/>
    </source>
</evidence>
<keyword evidence="7" id="KW-1133">Transmembrane helix</keyword>
<evidence type="ECO:0000256" key="10">
    <source>
        <dbReference type="ARBA" id="ARBA00023303"/>
    </source>
</evidence>
<evidence type="ECO:0000256" key="1">
    <source>
        <dbReference type="ARBA" id="ARBA00004141"/>
    </source>
</evidence>
<feature type="non-terminal residue" evidence="12">
    <location>
        <position position="1"/>
    </location>
</feature>
<dbReference type="GO" id="GO:0005267">
    <property type="term" value="F:potassium channel activity"/>
    <property type="evidence" value="ECO:0007669"/>
    <property type="project" value="UniProtKB-KW"/>
</dbReference>
<dbReference type="GO" id="GO:0016020">
    <property type="term" value="C:membrane"/>
    <property type="evidence" value="ECO:0007669"/>
    <property type="project" value="UniProtKB-SubCell"/>
</dbReference>
<accession>A0AAD1VWX6</accession>
<evidence type="ECO:0000256" key="7">
    <source>
        <dbReference type="ARBA" id="ARBA00022989"/>
    </source>
</evidence>
<organism evidence="12 13">
    <name type="scientific">Pelobates cultripes</name>
    <name type="common">Western spadefoot toad</name>
    <dbReference type="NCBI Taxonomy" id="61616"/>
    <lineage>
        <taxon>Eukaryota</taxon>
        <taxon>Metazoa</taxon>
        <taxon>Chordata</taxon>
        <taxon>Craniata</taxon>
        <taxon>Vertebrata</taxon>
        <taxon>Euteleostomi</taxon>
        <taxon>Amphibia</taxon>
        <taxon>Batrachia</taxon>
        <taxon>Anura</taxon>
        <taxon>Pelobatoidea</taxon>
        <taxon>Pelobatidae</taxon>
        <taxon>Pelobates</taxon>
    </lineage>
</organism>
<keyword evidence="5" id="KW-0631">Potassium channel</keyword>
<keyword evidence="6" id="KW-0630">Potassium</keyword>
<reference evidence="12" key="1">
    <citation type="submission" date="2022-03" db="EMBL/GenBank/DDBJ databases">
        <authorList>
            <person name="Alioto T."/>
            <person name="Alioto T."/>
            <person name="Gomez Garrido J."/>
        </authorList>
    </citation>
    <scope>NUCLEOTIDE SEQUENCE</scope>
</reference>
<evidence type="ECO:0000256" key="5">
    <source>
        <dbReference type="ARBA" id="ARBA00022826"/>
    </source>
</evidence>
<dbReference type="PANTHER" id="PTHR10027">
    <property type="entry name" value="CALCIUM-ACTIVATED POTASSIUM CHANNEL ALPHA CHAIN"/>
    <property type="match status" value="1"/>
</dbReference>
<keyword evidence="2" id="KW-0813">Transport</keyword>
<keyword evidence="3" id="KW-0633">Potassium transport</keyword>
<keyword evidence="9" id="KW-0472">Membrane</keyword>
<dbReference type="EMBL" id="OW240914">
    <property type="protein sequence ID" value="CAH2274642.1"/>
    <property type="molecule type" value="Genomic_DNA"/>
</dbReference>
<dbReference type="Proteomes" id="UP001295444">
    <property type="component" value="Chromosome 03"/>
</dbReference>
<proteinExistence type="predicted"/>
<protein>
    <submittedName>
        <fullName evidence="12">Potassium channel subfamily U member 1</fullName>
    </submittedName>
</protein>
<dbReference type="Pfam" id="PF22614">
    <property type="entry name" value="Slo-like_RCK"/>
    <property type="match status" value="1"/>
</dbReference>
<comment type="subcellular location">
    <subcellularLocation>
        <location evidence="1">Membrane</location>
        <topology evidence="1">Multi-pass membrane protein</topology>
    </subcellularLocation>
</comment>
<keyword evidence="4" id="KW-0812">Transmembrane</keyword>
<keyword evidence="13" id="KW-1185">Reference proteome</keyword>
<name>A0AAD1VWX6_PELCU</name>
<evidence type="ECO:0000256" key="2">
    <source>
        <dbReference type="ARBA" id="ARBA00022448"/>
    </source>
</evidence>
<gene>
    <name evidence="12" type="ORF">PECUL_23A037565</name>
</gene>